<keyword evidence="4" id="KW-1185">Reference proteome</keyword>
<evidence type="ECO:0000313" key="4">
    <source>
        <dbReference type="Proteomes" id="UP000708208"/>
    </source>
</evidence>
<keyword evidence="2" id="KW-0812">Transmembrane</keyword>
<dbReference type="AlphaFoldDB" id="A0A8J2PJP8"/>
<dbReference type="Proteomes" id="UP000708208">
    <property type="component" value="Unassembled WGS sequence"/>
</dbReference>
<proteinExistence type="predicted"/>
<comment type="caution">
    <text evidence="3">The sequence shown here is derived from an EMBL/GenBank/DDBJ whole genome shotgun (WGS) entry which is preliminary data.</text>
</comment>
<accession>A0A8J2PJP8</accession>
<organism evidence="3 4">
    <name type="scientific">Allacma fusca</name>
    <dbReference type="NCBI Taxonomy" id="39272"/>
    <lineage>
        <taxon>Eukaryota</taxon>
        <taxon>Metazoa</taxon>
        <taxon>Ecdysozoa</taxon>
        <taxon>Arthropoda</taxon>
        <taxon>Hexapoda</taxon>
        <taxon>Collembola</taxon>
        <taxon>Symphypleona</taxon>
        <taxon>Sminthuridae</taxon>
        <taxon>Allacma</taxon>
    </lineage>
</organism>
<feature type="transmembrane region" description="Helical" evidence="2">
    <location>
        <begin position="67"/>
        <end position="88"/>
    </location>
</feature>
<name>A0A8J2PJP8_9HEXA</name>
<keyword evidence="2" id="KW-1133">Transmembrane helix</keyword>
<dbReference type="EMBL" id="CAJVCH010374417">
    <property type="protein sequence ID" value="CAG7816599.1"/>
    <property type="molecule type" value="Genomic_DNA"/>
</dbReference>
<evidence type="ECO:0000256" key="1">
    <source>
        <dbReference type="SAM" id="MobiDB-lite"/>
    </source>
</evidence>
<gene>
    <name evidence="3" type="ORF">AFUS01_LOCUS27214</name>
</gene>
<feature type="transmembrane region" description="Helical" evidence="2">
    <location>
        <begin position="12"/>
        <end position="32"/>
    </location>
</feature>
<reference evidence="3" key="1">
    <citation type="submission" date="2021-06" db="EMBL/GenBank/DDBJ databases">
        <authorList>
            <person name="Hodson N. C."/>
            <person name="Mongue J. A."/>
            <person name="Jaron S. K."/>
        </authorList>
    </citation>
    <scope>NUCLEOTIDE SEQUENCE</scope>
</reference>
<evidence type="ECO:0000256" key="2">
    <source>
        <dbReference type="SAM" id="Phobius"/>
    </source>
</evidence>
<feature type="transmembrane region" description="Helical" evidence="2">
    <location>
        <begin position="156"/>
        <end position="173"/>
    </location>
</feature>
<feature type="transmembrane region" description="Helical" evidence="2">
    <location>
        <begin position="274"/>
        <end position="294"/>
    </location>
</feature>
<protein>
    <submittedName>
        <fullName evidence="3">Uncharacterized protein</fullName>
    </submittedName>
</protein>
<feature type="region of interest" description="Disordered" evidence="1">
    <location>
        <begin position="390"/>
        <end position="442"/>
    </location>
</feature>
<feature type="transmembrane region" description="Helical" evidence="2">
    <location>
        <begin position="185"/>
        <end position="209"/>
    </location>
</feature>
<feature type="transmembrane region" description="Helical" evidence="2">
    <location>
        <begin position="229"/>
        <end position="253"/>
    </location>
</feature>
<evidence type="ECO:0000313" key="3">
    <source>
        <dbReference type="EMBL" id="CAG7816599.1"/>
    </source>
</evidence>
<keyword evidence="2" id="KW-0472">Membrane</keyword>
<feature type="compositionally biased region" description="Basic and acidic residues" evidence="1">
    <location>
        <begin position="419"/>
        <end position="442"/>
    </location>
</feature>
<sequence>MTCTSCKIFVKGICNVIISLGMFVAIMAFHLLSFVACLLLSCGIVFGLSLTYHYCLGKHLPIYIDNFIILSLLSYLSKFHLVFYYKVIYPGDNYDRSCWSFLKKVTKLIYAMAALLAFTRIYRLHLRNSESVWISSGQRSIMGILSILVLWDENKNFLICMAILVHLFSVSLTKPYKILCKRVPAFNWKCFLAIGYSLVHQTMYTVVYFFEFYFVHSWIPLPWVKEYSILYSVLTGISLLFWVIQVTFCELFADKLCSLTEKNKGPYFWYQNITRGRILVLKYVFLPLTIWLFYWDYDSDLLKQVLSKAGIIGHAGVSNPGLIFLAFFSATSLHALKSLMLLKNGLSRLMYSGWICYFCFYDLITFGCCEDDLDDFSDISSGSVAVSDITADENGSNRSTQHDSGRRGNNPGPPPCAGKGEHFGDDGSRNSRKEGEPDSVEDVHKEFARVKNGIGDHNNNLVAPGVLKVLSVLSPSNVECIPTPISKIVIK</sequence>
<feature type="transmembrane region" description="Helical" evidence="2">
    <location>
        <begin position="108"/>
        <end position="125"/>
    </location>
</feature>